<keyword evidence="2 4" id="KW-0442">Lipid degradation</keyword>
<feature type="short sequence motif" description="DGA/G" evidence="4">
    <location>
        <begin position="213"/>
        <end position="215"/>
    </location>
</feature>
<dbReference type="InterPro" id="IPR016035">
    <property type="entry name" value="Acyl_Trfase/lysoPLipase"/>
</dbReference>
<evidence type="ECO:0000259" key="6">
    <source>
        <dbReference type="PROSITE" id="PS51635"/>
    </source>
</evidence>
<dbReference type="EMBL" id="JACHXS010000011">
    <property type="protein sequence ID" value="MBB3224056.1"/>
    <property type="molecule type" value="Genomic_DNA"/>
</dbReference>
<accession>A0A7W5EGD0</accession>
<dbReference type="SUPFAM" id="SSF52151">
    <property type="entry name" value="FabD/lysophospholipase-like"/>
    <property type="match status" value="1"/>
</dbReference>
<dbReference type="CDD" id="cd07209">
    <property type="entry name" value="Pat_hypo_Ecoli_Z1214_like"/>
    <property type="match status" value="1"/>
</dbReference>
<evidence type="ECO:0000256" key="2">
    <source>
        <dbReference type="ARBA" id="ARBA00022963"/>
    </source>
</evidence>
<evidence type="ECO:0000256" key="4">
    <source>
        <dbReference type="PROSITE-ProRule" id="PRU01161"/>
    </source>
</evidence>
<name>A0A7W5EGD0_9BURK</name>
<dbReference type="Proteomes" id="UP000584325">
    <property type="component" value="Unassembled WGS sequence"/>
</dbReference>
<sequence length="399" mass="44165">MSDADSHPLNPNGMRVVLVLQGGGALGAYQAGVYQALHEHGLTPDWVVGTSIGAINAALLAGNREEHRLERIREFWDRMSQRDPYDPKWMSEAQRRQNIRLSTLQAMVSGIRGFFRPRPFSPFGFGLRVPAEQASFYDTEELNATLEELVDFDVLNSPEGMRLTVNALRVSTGSLVSFDSLDPGHITADHIRASGALPPGFAAVRIDGELYWDGGLYSNTPLQTVLDDTHRPVDTLCFMVDLWSAQGPEPDTLEEVQTRQKDVTFASRSQRNLDDYVKTRRLQQKLRELYASMPPQQRSAEHARDLAELGCDTTLHVVRVPYAGHDWHMALKDINFSQGSVQWRWNQGYADALRAIGAAGWLAHVSEDTPLVVHELPPLPDSPAAGAPQLPLGVKATAG</sequence>
<dbReference type="GO" id="GO:0016042">
    <property type="term" value="P:lipid catabolic process"/>
    <property type="evidence" value="ECO:0007669"/>
    <property type="project" value="UniProtKB-UniRule"/>
</dbReference>
<feature type="active site" description="Proton acceptor" evidence="4">
    <location>
        <position position="213"/>
    </location>
</feature>
<reference evidence="7 8" key="1">
    <citation type="submission" date="2020-08" db="EMBL/GenBank/DDBJ databases">
        <title>Genomic Encyclopedia of Type Strains, Phase III (KMG-III): the genomes of soil and plant-associated and newly described type strains.</title>
        <authorList>
            <person name="Whitman W."/>
        </authorList>
    </citation>
    <scope>NUCLEOTIDE SEQUENCE [LARGE SCALE GENOMIC DNA]</scope>
    <source>
        <strain evidence="7 8">CECT 7753</strain>
    </source>
</reference>
<gene>
    <name evidence="7" type="ORF">FHS02_004915</name>
</gene>
<evidence type="ECO:0000256" key="3">
    <source>
        <dbReference type="ARBA" id="ARBA00023098"/>
    </source>
</evidence>
<dbReference type="PROSITE" id="PS51635">
    <property type="entry name" value="PNPLA"/>
    <property type="match status" value="1"/>
</dbReference>
<protein>
    <submittedName>
        <fullName evidence="7">NTE family protein</fullName>
    </submittedName>
</protein>
<dbReference type="PANTHER" id="PTHR14226:SF57">
    <property type="entry name" value="BLR7027 PROTEIN"/>
    <property type="match status" value="1"/>
</dbReference>
<evidence type="ECO:0000256" key="5">
    <source>
        <dbReference type="SAM" id="MobiDB-lite"/>
    </source>
</evidence>
<dbReference type="InterPro" id="IPR050301">
    <property type="entry name" value="NTE"/>
</dbReference>
<dbReference type="PANTHER" id="PTHR14226">
    <property type="entry name" value="NEUROPATHY TARGET ESTERASE/SWISS CHEESE D.MELANOGASTER"/>
    <property type="match status" value="1"/>
</dbReference>
<feature type="active site" description="Nucleophile" evidence="4">
    <location>
        <position position="51"/>
    </location>
</feature>
<evidence type="ECO:0000313" key="8">
    <source>
        <dbReference type="Proteomes" id="UP000584325"/>
    </source>
</evidence>
<feature type="short sequence motif" description="GXSXG" evidence="4">
    <location>
        <begin position="49"/>
        <end position="53"/>
    </location>
</feature>
<dbReference type="InterPro" id="IPR021095">
    <property type="entry name" value="DUF3734"/>
</dbReference>
<evidence type="ECO:0000256" key="1">
    <source>
        <dbReference type="ARBA" id="ARBA00022801"/>
    </source>
</evidence>
<keyword evidence="3 4" id="KW-0443">Lipid metabolism</keyword>
<keyword evidence="1 4" id="KW-0378">Hydrolase</keyword>
<dbReference type="Pfam" id="PF12536">
    <property type="entry name" value="DUF3734"/>
    <property type="match status" value="1"/>
</dbReference>
<dbReference type="Gene3D" id="3.40.1090.10">
    <property type="entry name" value="Cytosolic phospholipase A2 catalytic domain"/>
    <property type="match status" value="2"/>
</dbReference>
<feature type="region of interest" description="Disordered" evidence="5">
    <location>
        <begin position="380"/>
        <end position="399"/>
    </location>
</feature>
<dbReference type="Pfam" id="PF01734">
    <property type="entry name" value="Patatin"/>
    <property type="match status" value="1"/>
</dbReference>
<feature type="short sequence motif" description="GXGXXG" evidence="4">
    <location>
        <begin position="22"/>
        <end position="27"/>
    </location>
</feature>
<dbReference type="AlphaFoldDB" id="A0A7W5EGD0"/>
<proteinExistence type="predicted"/>
<organism evidence="7 8">
    <name type="scientific">Pseudoduganella umbonata</name>
    <dbReference type="NCBI Taxonomy" id="864828"/>
    <lineage>
        <taxon>Bacteria</taxon>
        <taxon>Pseudomonadati</taxon>
        <taxon>Pseudomonadota</taxon>
        <taxon>Betaproteobacteria</taxon>
        <taxon>Burkholderiales</taxon>
        <taxon>Oxalobacteraceae</taxon>
        <taxon>Telluria group</taxon>
        <taxon>Pseudoduganella</taxon>
    </lineage>
</organism>
<dbReference type="GO" id="GO:0016787">
    <property type="term" value="F:hydrolase activity"/>
    <property type="evidence" value="ECO:0007669"/>
    <property type="project" value="UniProtKB-UniRule"/>
</dbReference>
<evidence type="ECO:0000313" key="7">
    <source>
        <dbReference type="EMBL" id="MBB3224056.1"/>
    </source>
</evidence>
<dbReference type="InterPro" id="IPR002641">
    <property type="entry name" value="PNPLA_dom"/>
</dbReference>
<comment type="caution">
    <text evidence="7">The sequence shown here is derived from an EMBL/GenBank/DDBJ whole genome shotgun (WGS) entry which is preliminary data.</text>
</comment>
<feature type="domain" description="PNPLA" evidence="6">
    <location>
        <begin position="18"/>
        <end position="226"/>
    </location>
</feature>